<organism evidence="6 7">
    <name type="scientific">Bradyrhizobium guangzhouense</name>
    <dbReference type="NCBI Taxonomy" id="1325095"/>
    <lineage>
        <taxon>Bacteria</taxon>
        <taxon>Pseudomonadati</taxon>
        <taxon>Pseudomonadota</taxon>
        <taxon>Alphaproteobacteria</taxon>
        <taxon>Hyphomicrobiales</taxon>
        <taxon>Nitrobacteraceae</taxon>
        <taxon>Bradyrhizobium</taxon>
    </lineage>
</organism>
<dbReference type="InterPro" id="IPR003593">
    <property type="entry name" value="AAA+_ATPase"/>
</dbReference>
<keyword evidence="7" id="KW-1185">Reference proteome</keyword>
<dbReference type="EC" id="7.3.2.7" evidence="3 4"/>
<keyword evidence="4" id="KW-0059">Arsenical resistance</keyword>
<comment type="function">
    <text evidence="4">Anion-transporting ATPase.</text>
</comment>
<dbReference type="PIRSF" id="PIRSF001327">
    <property type="entry name" value="Arsenical_pump-driving_ATPase"/>
    <property type="match status" value="1"/>
</dbReference>
<dbReference type="Gene3D" id="3.40.50.300">
    <property type="entry name" value="P-loop containing nucleotide triphosphate hydrolases"/>
    <property type="match status" value="2"/>
</dbReference>
<evidence type="ECO:0000256" key="4">
    <source>
        <dbReference type="PIRNR" id="PIRNR001327"/>
    </source>
</evidence>
<dbReference type="InterPro" id="IPR025723">
    <property type="entry name" value="ArsA/GET3_ATPase-like"/>
</dbReference>
<reference evidence="6 7" key="1">
    <citation type="submission" date="2018-10" db="EMBL/GenBank/DDBJ databases">
        <title>Bradyrhizobium sp. nov., effective nodules isolated from peanut in China.</title>
        <authorList>
            <person name="Li Y."/>
        </authorList>
    </citation>
    <scope>NUCLEOTIDE SEQUENCE [LARGE SCALE GENOMIC DNA]</scope>
    <source>
        <strain evidence="6 7">CCBAU 53426</strain>
    </source>
</reference>
<dbReference type="NCBIfam" id="TIGR00345">
    <property type="entry name" value="GET3_arsA_TRC40"/>
    <property type="match status" value="1"/>
</dbReference>
<evidence type="ECO:0000256" key="2">
    <source>
        <dbReference type="ARBA" id="ARBA00052296"/>
    </source>
</evidence>
<keyword evidence="4" id="KW-0547">Nucleotide-binding</keyword>
<gene>
    <name evidence="6" type="primary">arsA</name>
    <name evidence="6" type="ORF">EAS56_06170</name>
</gene>
<dbReference type="EMBL" id="RDQZ01000003">
    <property type="protein sequence ID" value="RXH16575.1"/>
    <property type="molecule type" value="Genomic_DNA"/>
</dbReference>
<dbReference type="InterPro" id="IPR027541">
    <property type="entry name" value="Ars_ATPase"/>
</dbReference>
<evidence type="ECO:0000256" key="1">
    <source>
        <dbReference type="ARBA" id="ARBA00011040"/>
    </source>
</evidence>
<dbReference type="RefSeq" id="WP_128957969.1">
    <property type="nucleotide sequence ID" value="NZ_RDQZ01000003.1"/>
</dbReference>
<evidence type="ECO:0000259" key="5">
    <source>
        <dbReference type="SMART" id="SM00382"/>
    </source>
</evidence>
<dbReference type="Proteomes" id="UP000290401">
    <property type="component" value="Unassembled WGS sequence"/>
</dbReference>
<dbReference type="InterPro" id="IPR027417">
    <property type="entry name" value="P-loop_NTPase"/>
</dbReference>
<sequence>MLHLRALDAPTPFLFFTGKGGVGKTSLACATAIGLADRGSRVLLVSTDPASNLDEMLEVRLTDSPVPVPNAAGLFAMNIDPEAAAESYRTRVLEQLGPAVTAEERSTVREQLSGACTTEIAAFDEFVGLLDGDLAGFDHIIFDTAPTGHTLRLLSLPKAWTGFLKGNDRGASCLGPHSGLKMQEERFRQALRALGDPKRTTVVLVTRADRSAIREAARTSGELDALNLSNQTLVVNGRFHATDPTDVVAAALEQDQDEALASMPASLTKLHRDEIPLFGFDIVGLTTLRRVLASPKPPPPDEAAERDAEPIDLPGLDRLVDDIARGEHGLVMVMGKGGVGKTTIAAAIAVGLAARGHAVHLSTTDPAAHVNFVVDGAMPGLTVDRIDPRIETERYVAKILASRGRDLDEQGKALLREDLASPCTEEVAVFHAFSHVVAEARSTFVVLDTAPTGHTLLLLDATGAYHRQMTSQLEPSGPGRIVTPLMRLQDPLHTRVILVTLPETTPVSEAAALQQDLRRAGIEPFGWVINKCLVASGTHDPLLTLRLARERMQIARVQDGLAERSYLIGWRSKPPVGVKELEALAQSTRPIPLKRAGSA</sequence>
<proteinExistence type="inferred from homology"/>
<dbReference type="Pfam" id="PF02374">
    <property type="entry name" value="ArsA_ATPase"/>
    <property type="match status" value="2"/>
</dbReference>
<dbReference type="NCBIfam" id="TIGR04291">
    <property type="entry name" value="arsen_driv_ArsA"/>
    <property type="match status" value="1"/>
</dbReference>
<evidence type="ECO:0000313" key="7">
    <source>
        <dbReference type="Proteomes" id="UP000290401"/>
    </source>
</evidence>
<dbReference type="PANTHER" id="PTHR10803">
    <property type="entry name" value="ARSENICAL PUMP-DRIVING ATPASE ARSENITE-TRANSLOCATING ATPASE"/>
    <property type="match status" value="1"/>
</dbReference>
<name>A0ABY0EBN8_9BRAD</name>
<comment type="similarity">
    <text evidence="1 4">Belongs to the arsA ATPase family.</text>
</comment>
<comment type="catalytic activity">
    <reaction evidence="2 4">
        <text>arsenite(in) + ATP + H2O = arsenite(out) + ADP + phosphate + H(+)</text>
        <dbReference type="Rhea" id="RHEA:11348"/>
        <dbReference type="ChEBI" id="CHEBI:15377"/>
        <dbReference type="ChEBI" id="CHEBI:15378"/>
        <dbReference type="ChEBI" id="CHEBI:29242"/>
        <dbReference type="ChEBI" id="CHEBI:30616"/>
        <dbReference type="ChEBI" id="CHEBI:43474"/>
        <dbReference type="ChEBI" id="CHEBI:456216"/>
        <dbReference type="EC" id="7.3.2.7"/>
    </reaction>
</comment>
<comment type="caution">
    <text evidence="6">The sequence shown here is derived from an EMBL/GenBank/DDBJ whole genome shotgun (WGS) entry which is preliminary data.</text>
</comment>
<keyword evidence="4" id="KW-0067">ATP-binding</keyword>
<dbReference type="SMART" id="SM00382">
    <property type="entry name" value="AAA"/>
    <property type="match status" value="2"/>
</dbReference>
<feature type="domain" description="AAA+ ATPase" evidence="5">
    <location>
        <begin position="10"/>
        <end position="229"/>
    </location>
</feature>
<dbReference type="SUPFAM" id="SSF52540">
    <property type="entry name" value="P-loop containing nucleoside triphosphate hydrolases"/>
    <property type="match status" value="2"/>
</dbReference>
<protein>
    <recommendedName>
        <fullName evidence="3 4">Arsenical pump-driving ATPase</fullName>
        <ecNumber evidence="3 4">7.3.2.7</ecNumber>
    </recommendedName>
</protein>
<evidence type="ECO:0000313" key="6">
    <source>
        <dbReference type="EMBL" id="RXH16575.1"/>
    </source>
</evidence>
<accession>A0ABY0EBN8</accession>
<keyword evidence="4" id="KW-1278">Translocase</keyword>
<evidence type="ECO:0000256" key="3">
    <source>
        <dbReference type="NCBIfam" id="TIGR04291"/>
    </source>
</evidence>
<feature type="domain" description="AAA+ ATPase" evidence="5">
    <location>
        <begin position="327"/>
        <end position="521"/>
    </location>
</feature>
<dbReference type="InterPro" id="IPR016300">
    <property type="entry name" value="ATPase_ArsA/GET3"/>
</dbReference>
<dbReference type="CDD" id="cd02035">
    <property type="entry name" value="ArsA"/>
    <property type="match status" value="2"/>
</dbReference>
<dbReference type="PANTHER" id="PTHR10803:SF3">
    <property type="entry name" value="ATPASE GET3"/>
    <property type="match status" value="1"/>
</dbReference>